<dbReference type="PANTHER" id="PTHR43156:SF2">
    <property type="entry name" value="STAGE II SPORULATION PROTEIN E"/>
    <property type="match status" value="1"/>
</dbReference>
<keyword evidence="2" id="KW-1133">Transmembrane helix</keyword>
<proteinExistence type="predicted"/>
<feature type="transmembrane region" description="Helical" evidence="2">
    <location>
        <begin position="268"/>
        <end position="289"/>
    </location>
</feature>
<evidence type="ECO:0000313" key="5">
    <source>
        <dbReference type="Proteomes" id="UP000249377"/>
    </source>
</evidence>
<evidence type="ECO:0000259" key="3">
    <source>
        <dbReference type="PROSITE" id="PS51746"/>
    </source>
</evidence>
<gene>
    <name evidence="4" type="ORF">DPQ25_06175</name>
</gene>
<dbReference type="EMBL" id="QLYR01000002">
    <property type="protein sequence ID" value="RAQ29872.1"/>
    <property type="molecule type" value="Genomic_DNA"/>
</dbReference>
<dbReference type="InterPro" id="IPR052016">
    <property type="entry name" value="Bact_Sigma-Reg"/>
</dbReference>
<feature type="transmembrane region" description="Helical" evidence="2">
    <location>
        <begin position="301"/>
        <end position="323"/>
    </location>
</feature>
<evidence type="ECO:0000256" key="2">
    <source>
        <dbReference type="SAM" id="Phobius"/>
    </source>
</evidence>
<evidence type="ECO:0000313" key="4">
    <source>
        <dbReference type="EMBL" id="RAQ29872.1"/>
    </source>
</evidence>
<protein>
    <submittedName>
        <fullName evidence="4">Stage II sporulation protein E</fullName>
    </submittedName>
</protein>
<dbReference type="PROSITE" id="PS51746">
    <property type="entry name" value="PPM_2"/>
    <property type="match status" value="1"/>
</dbReference>
<dbReference type="GO" id="GO:0016791">
    <property type="term" value="F:phosphatase activity"/>
    <property type="evidence" value="ECO:0007669"/>
    <property type="project" value="TreeGrafter"/>
</dbReference>
<organism evidence="4 5">
    <name type="scientific">Hydrogeniiclostridium mannosilyticum</name>
    <dbReference type="NCBI Taxonomy" id="2764322"/>
    <lineage>
        <taxon>Bacteria</taxon>
        <taxon>Bacillati</taxon>
        <taxon>Bacillota</taxon>
        <taxon>Clostridia</taxon>
        <taxon>Eubacteriales</taxon>
        <taxon>Acutalibacteraceae</taxon>
        <taxon>Hydrogeniiclostridium</taxon>
    </lineage>
</organism>
<feature type="domain" description="PPM-type phosphatase" evidence="3">
    <location>
        <begin position="577"/>
        <end position="781"/>
    </location>
</feature>
<dbReference type="SUPFAM" id="SSF81606">
    <property type="entry name" value="PP2C-like"/>
    <property type="match status" value="1"/>
</dbReference>
<dbReference type="Gene3D" id="3.60.40.10">
    <property type="entry name" value="PPM-type phosphatase domain"/>
    <property type="match status" value="1"/>
</dbReference>
<evidence type="ECO:0000256" key="1">
    <source>
        <dbReference type="ARBA" id="ARBA00022801"/>
    </source>
</evidence>
<keyword evidence="5" id="KW-1185">Reference proteome</keyword>
<accession>A0A328UGK6</accession>
<dbReference type="PANTHER" id="PTHR43156">
    <property type="entry name" value="STAGE II SPORULATION PROTEIN E-RELATED"/>
    <property type="match status" value="1"/>
</dbReference>
<reference evidence="4 5" key="1">
    <citation type="submission" date="2018-06" db="EMBL/GenBank/DDBJ databases">
        <title>Noncontiguous genome sequence of Ruminococcaceae bacterium ASD2818.</title>
        <authorList>
            <person name="Chaplin A.V."/>
            <person name="Sokolova S.R."/>
            <person name="Kochetkova T.O."/>
            <person name="Goltsov A.Y."/>
            <person name="Trofimov D.Y."/>
            <person name="Efimov B.A."/>
        </authorList>
    </citation>
    <scope>NUCLEOTIDE SEQUENCE [LARGE SCALE GENOMIC DNA]</scope>
    <source>
        <strain evidence="4 5">ASD2818</strain>
    </source>
</reference>
<feature type="transmembrane region" description="Helical" evidence="2">
    <location>
        <begin position="231"/>
        <end position="256"/>
    </location>
</feature>
<feature type="transmembrane region" description="Helical" evidence="2">
    <location>
        <begin position="120"/>
        <end position="139"/>
    </location>
</feature>
<sequence length="790" mass="82521">MNLANEKHAVSAGGPSRVLGTLSRLAHTAAGSIAPHIICGLLGLLCARGIVFARYAPFGVAAVAAAPYSSMWAAVLGGITGYLMPGNAAVPIHYIAAVLACAAIRWTLSDLLKLRAHPAFAPLAAGLPALTTALAVAFVNGSPGGTTALFVAEAFLSAGAAYFFSRTVSTLRGRRRSSPLNIQESSCLLISLGILLIALSELSVAGISLGHIAAVLAVLYASRYGGPAGGAVAGIASGAAFGMATTGLSYISGAYALGGLVAGIFSPVGRLAAAAAFVLANAIASLQVGGGAAVTTGLYEVAIATVLYLALPSKFGAGLAALFSESKASDRSEELRGAIVRRLDYAAKALDGVSDAVEEVSKKLELACMQDVGVVYEKTIREVCSGCGLKLYCWDKNYHENMERLLSLSPALKEKGYVLHGDFPEAFSTHCSRMNQVSESISRHYLEFSAREAAERRVSQIRALAAEQFGMASRILEDLSGDLELFERIDTISAQKITEILRTLQINPLHVNCCIDSFGRLRVEAELTPQEKGLLDRPFVAKEASRACGRTFDLPVLTAARGNYRLAMAERPAFRIRTGYAQHICGNGKLCGDSCECFSDGSGRQIALISDGMGNGGRAAVDAAMAGGLTARLLQTGIGADACLKIVNSALLVKAGDESLATLDLALIDLFQGTIEFYKAGSPLSVLRTNGHTSVIDTPSLPIGILNETHFSKSSATVDGEGLLVLMSDGALAAGEDWVIDAVDQFQGQLPQELAEELVGGAISRRDDGHDDDITVLVAAIEPLRERSSP</sequence>
<dbReference type="InterPro" id="IPR036457">
    <property type="entry name" value="PPM-type-like_dom_sf"/>
</dbReference>
<dbReference type="Proteomes" id="UP000249377">
    <property type="component" value="Unassembled WGS sequence"/>
</dbReference>
<dbReference type="InterPro" id="IPR045768">
    <property type="entry name" value="SpoIIE_N"/>
</dbReference>
<dbReference type="SMART" id="SM00331">
    <property type="entry name" value="PP2C_SIG"/>
    <property type="match status" value="1"/>
</dbReference>
<dbReference type="InterPro" id="IPR001932">
    <property type="entry name" value="PPM-type_phosphatase-like_dom"/>
</dbReference>
<name>A0A328UGK6_9FIRM</name>
<keyword evidence="2" id="KW-0472">Membrane</keyword>
<keyword evidence="2" id="KW-0812">Transmembrane</keyword>
<dbReference type="AlphaFoldDB" id="A0A328UGK6"/>
<feature type="transmembrane region" description="Helical" evidence="2">
    <location>
        <begin position="186"/>
        <end position="219"/>
    </location>
</feature>
<feature type="transmembrane region" description="Helical" evidence="2">
    <location>
        <begin position="90"/>
        <end position="108"/>
    </location>
</feature>
<dbReference type="Pfam" id="PF07228">
    <property type="entry name" value="SpoIIE"/>
    <property type="match status" value="1"/>
</dbReference>
<feature type="transmembrane region" description="Helical" evidence="2">
    <location>
        <begin position="145"/>
        <end position="165"/>
    </location>
</feature>
<dbReference type="RefSeq" id="WP_112332288.1">
    <property type="nucleotide sequence ID" value="NZ_QLYR01000002.1"/>
</dbReference>
<dbReference type="Pfam" id="PF19732">
    <property type="entry name" value="SpoIIE_N"/>
    <property type="match status" value="1"/>
</dbReference>
<feature type="transmembrane region" description="Helical" evidence="2">
    <location>
        <begin position="25"/>
        <end position="46"/>
    </location>
</feature>
<feature type="transmembrane region" description="Helical" evidence="2">
    <location>
        <begin position="58"/>
        <end position="84"/>
    </location>
</feature>
<comment type="caution">
    <text evidence="4">The sequence shown here is derived from an EMBL/GenBank/DDBJ whole genome shotgun (WGS) entry which is preliminary data.</text>
</comment>
<keyword evidence="1" id="KW-0378">Hydrolase</keyword>